<comment type="caution">
    <text evidence="1">The sequence shown here is derived from an EMBL/GenBank/DDBJ whole genome shotgun (WGS) entry which is preliminary data.</text>
</comment>
<dbReference type="EMBL" id="PUFL01000050">
    <property type="protein sequence ID" value="TDG91834.1"/>
    <property type="molecule type" value="Genomic_DNA"/>
</dbReference>
<dbReference type="AlphaFoldDB" id="A0A224V6Q2"/>
<evidence type="ECO:0000313" key="2">
    <source>
        <dbReference type="EMBL" id="TDG91834.1"/>
    </source>
</evidence>
<accession>A0A224V6Q2</accession>
<name>A0A224V6Q2_9LACO</name>
<organism evidence="1 3">
    <name type="scientific">Lentilactobacillus parakefiri</name>
    <dbReference type="NCBI Taxonomy" id="152332"/>
    <lineage>
        <taxon>Bacteria</taxon>
        <taxon>Bacillati</taxon>
        <taxon>Bacillota</taxon>
        <taxon>Bacilli</taxon>
        <taxon>Lactobacillales</taxon>
        <taxon>Lactobacillaceae</taxon>
        <taxon>Lentilactobacillus</taxon>
    </lineage>
</organism>
<dbReference type="Proteomes" id="UP000214739">
    <property type="component" value="Unassembled WGS sequence"/>
</dbReference>
<dbReference type="Proteomes" id="UP000294668">
    <property type="component" value="Unassembled WGS sequence"/>
</dbReference>
<evidence type="ECO:0000313" key="3">
    <source>
        <dbReference type="Proteomes" id="UP000214739"/>
    </source>
</evidence>
<reference evidence="1 3" key="1">
    <citation type="journal article" date="2017" name="Biosci Microbiota Food Health">
        <title>Genomic characterization reconfirms the taxonomic status of Lactobacillus parakefiri.</title>
        <authorList>
            <person name="Tanizawa Y."/>
            <person name="Kobayashi H."/>
            <person name="Kaminuma E."/>
            <person name="Sakamoto M."/>
            <person name="Ohkuma M."/>
            <person name="Nakamura Y."/>
            <person name="Arita M."/>
            <person name="Tohno M."/>
        </authorList>
    </citation>
    <scope>NUCLEOTIDE SEQUENCE [LARGE SCALE GENOMIC DNA]</scope>
    <source>
        <strain evidence="1 3">JCM 8573</strain>
    </source>
</reference>
<reference evidence="2" key="3">
    <citation type="submission" date="2019-02" db="EMBL/GenBank/DDBJ databases">
        <authorList>
            <person name="Buron G."/>
            <person name="Chaylann A."/>
            <person name="Dolejs I."/>
            <person name="Forster J."/>
            <person name="Miks M.H."/>
        </authorList>
    </citation>
    <scope>NUCLEOTIDE SEQUENCE</scope>
    <source>
        <strain evidence="2">DSM 10551</strain>
    </source>
</reference>
<dbReference type="EMBL" id="BDGB01000097">
    <property type="protein sequence ID" value="GAW72818.1"/>
    <property type="molecule type" value="Genomic_DNA"/>
</dbReference>
<reference evidence="2 4" key="2">
    <citation type="journal article" date="2019" name="Appl. Microbiol. Biotechnol.">
        <title>Uncovering carbohydrate metabolism through a genotype-phenotype association study of 56 lactic acid bacteria genomes.</title>
        <authorList>
            <person name="Buron-Moles G."/>
            <person name="Chailyan A."/>
            <person name="Dolejs I."/>
            <person name="Forster J."/>
            <person name="Miks M.H."/>
        </authorList>
    </citation>
    <scope>NUCLEOTIDE SEQUENCE [LARGE SCALE GENOMIC DNA]</scope>
    <source>
        <strain evidence="2 4">DSM 10551</strain>
    </source>
</reference>
<evidence type="ECO:0000313" key="1">
    <source>
        <dbReference type="EMBL" id="GAW72818.1"/>
    </source>
</evidence>
<keyword evidence="4" id="KW-1185">Reference proteome</keyword>
<gene>
    <name evidence="2" type="ORF">C5L28_001239</name>
    <name evidence="1" type="ORF">LPKJCM_01948</name>
</gene>
<evidence type="ECO:0000313" key="4">
    <source>
        <dbReference type="Proteomes" id="UP000294668"/>
    </source>
</evidence>
<sequence>MGWLVDDSYRLKARLLDSLVLSPALETASSGPRHNLIKFLILIRILPVYSAVGFCQGVN</sequence>
<proteinExistence type="predicted"/>
<protein>
    <submittedName>
        <fullName evidence="1">Uncharacterized protein</fullName>
    </submittedName>
</protein>